<dbReference type="KEGG" id="nai:NECAME_07677"/>
<gene>
    <name evidence="1" type="ORF">NECAME_07677</name>
</gene>
<protein>
    <submittedName>
        <fullName evidence="1">Uncharacterized protein</fullName>
    </submittedName>
</protein>
<evidence type="ECO:0000313" key="2">
    <source>
        <dbReference type="Proteomes" id="UP000053676"/>
    </source>
</evidence>
<accession>W2TP39</accession>
<keyword evidence="2" id="KW-1185">Reference proteome</keyword>
<dbReference type="Proteomes" id="UP000053676">
    <property type="component" value="Unassembled WGS sequence"/>
</dbReference>
<organism evidence="1 2">
    <name type="scientific">Necator americanus</name>
    <name type="common">Human hookworm</name>
    <dbReference type="NCBI Taxonomy" id="51031"/>
    <lineage>
        <taxon>Eukaryota</taxon>
        <taxon>Metazoa</taxon>
        <taxon>Ecdysozoa</taxon>
        <taxon>Nematoda</taxon>
        <taxon>Chromadorea</taxon>
        <taxon>Rhabditida</taxon>
        <taxon>Rhabditina</taxon>
        <taxon>Rhabditomorpha</taxon>
        <taxon>Strongyloidea</taxon>
        <taxon>Ancylostomatidae</taxon>
        <taxon>Bunostominae</taxon>
        <taxon>Necator</taxon>
    </lineage>
</organism>
<evidence type="ECO:0000313" key="1">
    <source>
        <dbReference type="EMBL" id="ETN82901.1"/>
    </source>
</evidence>
<sequence length="131" mass="14925">MAFVAACMNDDVSFRRGRQPVRDQWSRTRPPISSPLLNPPQPAAALFVSAVDRRSLSPRMSKDFTTVVKIIMKYTCLPQVWRVKEQRTNYCINPRRIHGQQRMARVHGKSMNLPREFAQHPSTSSDGTNSG</sequence>
<proteinExistence type="predicted"/>
<reference evidence="2" key="1">
    <citation type="journal article" date="2014" name="Nat. Genet.">
        <title>Genome of the human hookworm Necator americanus.</title>
        <authorList>
            <person name="Tang Y.T."/>
            <person name="Gao X."/>
            <person name="Rosa B.A."/>
            <person name="Abubucker S."/>
            <person name="Hallsworth-Pepin K."/>
            <person name="Martin J."/>
            <person name="Tyagi R."/>
            <person name="Heizer E."/>
            <person name="Zhang X."/>
            <person name="Bhonagiri-Palsikar V."/>
            <person name="Minx P."/>
            <person name="Warren W.C."/>
            <person name="Wang Q."/>
            <person name="Zhan B."/>
            <person name="Hotez P.J."/>
            <person name="Sternberg P.W."/>
            <person name="Dougall A."/>
            <person name="Gaze S.T."/>
            <person name="Mulvenna J."/>
            <person name="Sotillo J."/>
            <person name="Ranganathan S."/>
            <person name="Rabelo E.M."/>
            <person name="Wilson R.K."/>
            <person name="Felgner P.L."/>
            <person name="Bethony J."/>
            <person name="Hawdon J.M."/>
            <person name="Gasser R.B."/>
            <person name="Loukas A."/>
            <person name="Mitreva M."/>
        </authorList>
    </citation>
    <scope>NUCLEOTIDE SEQUENCE [LARGE SCALE GENOMIC DNA]</scope>
</reference>
<dbReference type="AlphaFoldDB" id="W2TP39"/>
<dbReference type="EMBL" id="KI658342">
    <property type="protein sequence ID" value="ETN82901.1"/>
    <property type="molecule type" value="Genomic_DNA"/>
</dbReference>
<name>W2TP39_NECAM</name>